<evidence type="ECO:0000256" key="5">
    <source>
        <dbReference type="ARBA" id="ARBA00022692"/>
    </source>
</evidence>
<dbReference type="InterPro" id="IPR001425">
    <property type="entry name" value="Arc/bac/fun_rhodopsins"/>
</dbReference>
<evidence type="ECO:0000256" key="6">
    <source>
        <dbReference type="ARBA" id="ARBA00022925"/>
    </source>
</evidence>
<dbReference type="Proteomes" id="UP000281726">
    <property type="component" value="Unassembled WGS sequence"/>
</dbReference>
<keyword evidence="10" id="KW-0675">Receptor</keyword>
<accession>A0A3A9Z822</accession>
<dbReference type="GO" id="GO:0016020">
    <property type="term" value="C:membrane"/>
    <property type="evidence" value="ECO:0007669"/>
    <property type="project" value="UniProtKB-SubCell"/>
</dbReference>
<name>A0A3A9Z822_9ACTN</name>
<keyword evidence="8" id="KW-0157">Chromophore</keyword>
<keyword evidence="5 11" id="KW-0812">Transmembrane</keyword>
<keyword evidence="4" id="KW-0716">Sensory transduction</keyword>
<dbReference type="PRINTS" id="PR00251">
    <property type="entry name" value="BACTRLOPSIN"/>
</dbReference>
<evidence type="ECO:0000256" key="9">
    <source>
        <dbReference type="ARBA" id="ARBA00023136"/>
    </source>
</evidence>
<sequence length="253" mass="27158">MRRAEFAGSPTGGGGAGRMTGWWLWLYVTAMAAGVLFLVRWAADPRGVPRVEYAVAIAIPLWSGLWYTFTALGGGRTDGGGHPTYWTRYADWVVSASLLLVALALTATHALPRRHPPLVVALVGTNVVMILSGLVADLADDDVTRWLCYTLGTVALLVIYALVWGPLHAVARRQPAGLHHAYREAALLLSVLWIGYPVIWFVSPTGIGLLGAPTDTALFVLLSIASKVGWGILDLGRLRQLSARGELPIAASR</sequence>
<evidence type="ECO:0000313" key="12">
    <source>
        <dbReference type="EMBL" id="RKN44440.1"/>
    </source>
</evidence>
<dbReference type="OrthoDB" id="70408at2"/>
<feature type="transmembrane region" description="Helical" evidence="11">
    <location>
        <begin position="144"/>
        <end position="164"/>
    </location>
</feature>
<dbReference type="SMART" id="SM01021">
    <property type="entry name" value="Bac_rhodopsin"/>
    <property type="match status" value="1"/>
</dbReference>
<evidence type="ECO:0000256" key="1">
    <source>
        <dbReference type="ARBA" id="ARBA00004141"/>
    </source>
</evidence>
<feature type="transmembrane region" description="Helical" evidence="11">
    <location>
        <begin position="51"/>
        <end position="69"/>
    </location>
</feature>
<keyword evidence="7 11" id="KW-1133">Transmembrane helix</keyword>
<dbReference type="PANTHER" id="PTHR28286:SF2">
    <property type="entry name" value="BACTERIORHODOPSIN _OPSIN, NOPA (EUROFUNG)"/>
    <property type="match status" value="1"/>
</dbReference>
<organism evidence="12 13">
    <name type="scientific">Micromonospora endolithica</name>
    <dbReference type="NCBI Taxonomy" id="230091"/>
    <lineage>
        <taxon>Bacteria</taxon>
        <taxon>Bacillati</taxon>
        <taxon>Actinomycetota</taxon>
        <taxon>Actinomycetes</taxon>
        <taxon>Micromonosporales</taxon>
        <taxon>Micromonosporaceae</taxon>
        <taxon>Micromonospora</taxon>
    </lineage>
</organism>
<dbReference type="SUPFAM" id="SSF81321">
    <property type="entry name" value="Family A G protein-coupled receptor-like"/>
    <property type="match status" value="1"/>
</dbReference>
<evidence type="ECO:0000256" key="7">
    <source>
        <dbReference type="ARBA" id="ARBA00022989"/>
    </source>
</evidence>
<dbReference type="AlphaFoldDB" id="A0A3A9Z822"/>
<feature type="transmembrane region" description="Helical" evidence="11">
    <location>
        <begin position="20"/>
        <end position="39"/>
    </location>
</feature>
<dbReference type="PANTHER" id="PTHR28286">
    <property type="match status" value="1"/>
</dbReference>
<protein>
    <submittedName>
        <fullName evidence="12">Lactococcin</fullName>
    </submittedName>
</protein>
<evidence type="ECO:0000256" key="3">
    <source>
        <dbReference type="ARBA" id="ARBA00022543"/>
    </source>
</evidence>
<dbReference type="SMR" id="A0A3A9Z822"/>
<proteinExistence type="inferred from homology"/>
<feature type="transmembrane region" description="Helical" evidence="11">
    <location>
        <begin position="216"/>
        <end position="235"/>
    </location>
</feature>
<keyword evidence="9 11" id="KW-0472">Membrane</keyword>
<keyword evidence="3" id="KW-0600">Photoreceptor protein</keyword>
<comment type="similarity">
    <text evidence="2">Belongs to the archaeal/bacterial/fungal opsin family.</text>
</comment>
<evidence type="ECO:0000256" key="8">
    <source>
        <dbReference type="ARBA" id="ARBA00022991"/>
    </source>
</evidence>
<gene>
    <name evidence="12" type="ORF">D7223_19515</name>
</gene>
<dbReference type="Gene3D" id="1.20.1070.10">
    <property type="entry name" value="Rhodopsin 7-helix transmembrane proteins"/>
    <property type="match status" value="1"/>
</dbReference>
<reference evidence="12 13" key="1">
    <citation type="journal article" date="2004" name="Syst. Appl. Microbiol.">
        <title>Cryptoendolithic actinomycetes from antarctic sandstone rock samples: Micromonospora endolithica sp. nov. and two isolates related to Micromonospora coerulea Jensen 1932.</title>
        <authorList>
            <person name="Hirsch P."/>
            <person name="Mevs U."/>
            <person name="Kroppenstedt R.M."/>
            <person name="Schumann P."/>
            <person name="Stackebrandt E."/>
        </authorList>
    </citation>
    <scope>NUCLEOTIDE SEQUENCE [LARGE SCALE GENOMIC DNA]</scope>
    <source>
        <strain evidence="12 13">JCM 12677</strain>
    </source>
</reference>
<dbReference type="Pfam" id="PF01036">
    <property type="entry name" value="Bac_rhodopsin"/>
    <property type="match status" value="1"/>
</dbReference>
<evidence type="ECO:0000313" key="13">
    <source>
        <dbReference type="Proteomes" id="UP000281726"/>
    </source>
</evidence>
<feature type="transmembrane region" description="Helical" evidence="11">
    <location>
        <begin position="185"/>
        <end position="210"/>
    </location>
</feature>
<evidence type="ECO:0000256" key="11">
    <source>
        <dbReference type="SAM" id="Phobius"/>
    </source>
</evidence>
<keyword evidence="6" id="KW-0681">Retinal protein</keyword>
<evidence type="ECO:0000256" key="10">
    <source>
        <dbReference type="ARBA" id="ARBA00023170"/>
    </source>
</evidence>
<evidence type="ECO:0000256" key="4">
    <source>
        <dbReference type="ARBA" id="ARBA00022606"/>
    </source>
</evidence>
<feature type="transmembrane region" description="Helical" evidence="11">
    <location>
        <begin position="89"/>
        <end position="111"/>
    </location>
</feature>
<keyword evidence="13" id="KW-1185">Reference proteome</keyword>
<dbReference type="EMBL" id="RBAK01000007">
    <property type="protein sequence ID" value="RKN44440.1"/>
    <property type="molecule type" value="Genomic_DNA"/>
</dbReference>
<evidence type="ECO:0000256" key="2">
    <source>
        <dbReference type="ARBA" id="ARBA00008130"/>
    </source>
</evidence>
<comment type="subcellular location">
    <subcellularLocation>
        <location evidence="1">Membrane</location>
        <topology evidence="1">Multi-pass membrane protein</topology>
    </subcellularLocation>
</comment>
<feature type="transmembrane region" description="Helical" evidence="11">
    <location>
        <begin position="118"/>
        <end position="138"/>
    </location>
</feature>
<dbReference type="GO" id="GO:0007602">
    <property type="term" value="P:phototransduction"/>
    <property type="evidence" value="ECO:0007669"/>
    <property type="project" value="UniProtKB-KW"/>
</dbReference>
<dbReference type="GO" id="GO:0009881">
    <property type="term" value="F:photoreceptor activity"/>
    <property type="evidence" value="ECO:0007669"/>
    <property type="project" value="UniProtKB-KW"/>
</dbReference>
<comment type="caution">
    <text evidence="12">The sequence shown here is derived from an EMBL/GenBank/DDBJ whole genome shotgun (WGS) entry which is preliminary data.</text>
</comment>